<evidence type="ECO:0000256" key="5">
    <source>
        <dbReference type="ARBA" id="ARBA00022989"/>
    </source>
</evidence>
<feature type="transmembrane region" description="Helical" evidence="7">
    <location>
        <begin position="207"/>
        <end position="227"/>
    </location>
</feature>
<dbReference type="PANTHER" id="PTHR43823">
    <property type="entry name" value="SPORULATION PROTEIN YKVU"/>
    <property type="match status" value="1"/>
</dbReference>
<feature type="transmembrane region" description="Helical" evidence="7">
    <location>
        <begin position="59"/>
        <end position="83"/>
    </location>
</feature>
<reference evidence="8" key="1">
    <citation type="submission" date="2022-09" db="EMBL/GenBank/DDBJ databases">
        <title>Culturomic study of gut microbiota in children with autism spectrum disorder.</title>
        <authorList>
            <person name="Efimov B.A."/>
            <person name="Chaplin A.V."/>
            <person name="Sokolova S.R."/>
            <person name="Pikina A.P."/>
            <person name="Korzhanova M."/>
            <person name="Belova V."/>
            <person name="Korostin D."/>
        </authorList>
    </citation>
    <scope>NUCLEOTIDE SEQUENCE</scope>
    <source>
        <strain evidence="8">ASD5510</strain>
    </source>
</reference>
<dbReference type="GO" id="GO:0005886">
    <property type="term" value="C:plasma membrane"/>
    <property type="evidence" value="ECO:0007669"/>
    <property type="project" value="UniProtKB-SubCell"/>
</dbReference>
<evidence type="ECO:0000256" key="3">
    <source>
        <dbReference type="ARBA" id="ARBA00022475"/>
    </source>
</evidence>
<sequence length="467" mass="50816">MSNDQEYQAVPETEAHEFATKKITPLFWKYSLLGLIGLIAQAISVIADGFFVGNSQGTIGLATIGIVTSLWTVTIALGALFAIGGSTVIASKLGEGDSEGARETYAMVTIFTFLFSLVLAALCLLNMDRLLMFLGSTPDILPHARAYAIPYFICIPFSITGTAVYYYTRAIGKPLASAISYIAPAIVATILEYILLMRMGFGMEASAYSWVICVGFAFALVPYLQLAKGGMKIHLRDFKLKFSIIGSALKIGFAPFLIELCVILTTIIVNRQIVSYGRGELEIAAFGTINAYIVYIIMLLCNSLISGLLPIASYNFGMKNFIRVKQLLKTSTFQSVLALSCLLAIIFVFAKPVVTFFVGEDPELIDATVAIMHVFLPLFTFGCLALVTSGYFQAIEMIRPALVCALCRVAFSTPLLFLLPAIFGYKGIWFAQPAADALAFILCLIFIRRECRRLDTLEGAAPDIAAC</sequence>
<feature type="transmembrane region" description="Helical" evidence="7">
    <location>
        <begin position="429"/>
        <end position="447"/>
    </location>
</feature>
<feature type="transmembrane region" description="Helical" evidence="7">
    <location>
        <begin position="104"/>
        <end position="127"/>
    </location>
</feature>
<keyword evidence="6 7" id="KW-0472">Membrane</keyword>
<organism evidence="8 9">
    <name type="scientific">Hominibacterium faecale</name>
    <dbReference type="NCBI Taxonomy" id="2839743"/>
    <lineage>
        <taxon>Bacteria</taxon>
        <taxon>Bacillati</taxon>
        <taxon>Bacillota</taxon>
        <taxon>Clostridia</taxon>
        <taxon>Peptostreptococcales</taxon>
        <taxon>Anaerovoracaceae</taxon>
        <taxon>Hominibacterium</taxon>
    </lineage>
</organism>
<feature type="transmembrane region" description="Helical" evidence="7">
    <location>
        <begin position="248"/>
        <end position="269"/>
    </location>
</feature>
<dbReference type="PANTHER" id="PTHR43823:SF3">
    <property type="entry name" value="MULTIDRUG EXPORT PROTEIN MEPA"/>
    <property type="match status" value="1"/>
</dbReference>
<dbReference type="Proteomes" id="UP001065549">
    <property type="component" value="Unassembled WGS sequence"/>
</dbReference>
<evidence type="ECO:0000313" key="9">
    <source>
        <dbReference type="Proteomes" id="UP001065549"/>
    </source>
</evidence>
<protein>
    <submittedName>
        <fullName evidence="8">MATE family efflux transporter</fullName>
    </submittedName>
</protein>
<dbReference type="GO" id="GO:0042910">
    <property type="term" value="F:xenobiotic transmembrane transporter activity"/>
    <property type="evidence" value="ECO:0007669"/>
    <property type="project" value="InterPro"/>
</dbReference>
<comment type="caution">
    <text evidence="8">The sequence shown here is derived from an EMBL/GenBank/DDBJ whole genome shotgun (WGS) entry which is preliminary data.</text>
</comment>
<dbReference type="GO" id="GO:0015297">
    <property type="term" value="F:antiporter activity"/>
    <property type="evidence" value="ECO:0007669"/>
    <property type="project" value="InterPro"/>
</dbReference>
<evidence type="ECO:0000256" key="6">
    <source>
        <dbReference type="ARBA" id="ARBA00023136"/>
    </source>
</evidence>
<evidence type="ECO:0000256" key="7">
    <source>
        <dbReference type="SAM" id="Phobius"/>
    </source>
</evidence>
<feature type="transmembrane region" description="Helical" evidence="7">
    <location>
        <begin position="336"/>
        <end position="358"/>
    </location>
</feature>
<feature type="transmembrane region" description="Helical" evidence="7">
    <location>
        <begin position="147"/>
        <end position="167"/>
    </location>
</feature>
<evidence type="ECO:0000256" key="4">
    <source>
        <dbReference type="ARBA" id="ARBA00022692"/>
    </source>
</evidence>
<feature type="transmembrane region" description="Helical" evidence="7">
    <location>
        <begin position="179"/>
        <end position="201"/>
    </location>
</feature>
<evidence type="ECO:0000313" key="8">
    <source>
        <dbReference type="EMBL" id="MCU7380335.1"/>
    </source>
</evidence>
<dbReference type="EMBL" id="JAOSHN010000009">
    <property type="protein sequence ID" value="MCU7380335.1"/>
    <property type="molecule type" value="Genomic_DNA"/>
</dbReference>
<dbReference type="RefSeq" id="WP_253021059.1">
    <property type="nucleotide sequence ID" value="NZ_JAOSHN010000009.1"/>
</dbReference>
<dbReference type="InterPro" id="IPR051327">
    <property type="entry name" value="MATE_MepA_subfamily"/>
</dbReference>
<keyword evidence="3" id="KW-1003">Cell membrane</keyword>
<name>A0A9J6QXW5_9FIRM</name>
<feature type="transmembrane region" description="Helical" evidence="7">
    <location>
        <begin position="30"/>
        <end position="53"/>
    </location>
</feature>
<dbReference type="AlphaFoldDB" id="A0A9J6QXW5"/>
<dbReference type="InterPro" id="IPR048279">
    <property type="entry name" value="MdtK-like"/>
</dbReference>
<keyword evidence="2" id="KW-0813">Transport</keyword>
<feature type="transmembrane region" description="Helical" evidence="7">
    <location>
        <begin position="370"/>
        <end position="392"/>
    </location>
</feature>
<comment type="subcellular location">
    <subcellularLocation>
        <location evidence="1">Cell membrane</location>
        <topology evidence="1">Multi-pass membrane protein</topology>
    </subcellularLocation>
</comment>
<dbReference type="PIRSF" id="PIRSF006603">
    <property type="entry name" value="DinF"/>
    <property type="match status" value="1"/>
</dbReference>
<accession>A0A9J6QXW5</accession>
<dbReference type="Pfam" id="PF01554">
    <property type="entry name" value="MatE"/>
    <property type="match status" value="2"/>
</dbReference>
<keyword evidence="5 7" id="KW-1133">Transmembrane helix</keyword>
<proteinExistence type="predicted"/>
<keyword evidence="4 7" id="KW-0812">Transmembrane</keyword>
<evidence type="ECO:0000256" key="2">
    <source>
        <dbReference type="ARBA" id="ARBA00022448"/>
    </source>
</evidence>
<gene>
    <name evidence="8" type="ORF">OBO34_18560</name>
</gene>
<feature type="transmembrane region" description="Helical" evidence="7">
    <location>
        <begin position="289"/>
        <end position="316"/>
    </location>
</feature>
<feature type="transmembrane region" description="Helical" evidence="7">
    <location>
        <begin position="401"/>
        <end position="423"/>
    </location>
</feature>
<keyword evidence="9" id="KW-1185">Reference proteome</keyword>
<evidence type="ECO:0000256" key="1">
    <source>
        <dbReference type="ARBA" id="ARBA00004651"/>
    </source>
</evidence>
<dbReference type="InterPro" id="IPR002528">
    <property type="entry name" value="MATE_fam"/>
</dbReference>